<name>A0A5P6VLT5_PSEXY</name>
<dbReference type="EMBL" id="CP043028">
    <property type="protein sequence ID" value="QFJ53527.1"/>
    <property type="molecule type" value="Genomic_DNA"/>
</dbReference>
<evidence type="ECO:0000313" key="1">
    <source>
        <dbReference type="EMBL" id="QFJ53527.1"/>
    </source>
</evidence>
<evidence type="ECO:0008006" key="3">
    <source>
        <dbReference type="Google" id="ProtNLM"/>
    </source>
</evidence>
<organism evidence="1 2">
    <name type="scientific">Pseudobutyrivibrio xylanivorans</name>
    <dbReference type="NCBI Taxonomy" id="185007"/>
    <lineage>
        <taxon>Bacteria</taxon>
        <taxon>Bacillati</taxon>
        <taxon>Bacillota</taxon>
        <taxon>Clostridia</taxon>
        <taxon>Lachnospirales</taxon>
        <taxon>Lachnospiraceae</taxon>
        <taxon>Pseudobutyrivibrio</taxon>
    </lineage>
</organism>
<dbReference type="OrthoDB" id="198887at2"/>
<dbReference type="Proteomes" id="UP000327030">
    <property type="component" value="Chromosome 1"/>
</dbReference>
<dbReference type="KEGG" id="pxv:FXF36_00900"/>
<sequence>MSKKSRIFEVNTIERPNILLLGNGMLKLSDSSTSWDDLLASISNKNAKPNVNKVPYAMQPEALCGIDVEDIQRRVADNIETISSIHPLLQELLSLPFDAILTTNYTYEIESELSKKPFTSYARKKAFTALDGNTKVNHNTFICNAIETMSGKTIPVFHIHGEKERKHSMILSYYSYAKSLSLLTNYNKDLGNQLLECQQDKTKYRCKCWLDYFLIGNVWSVGFGLDVSEFDIWWAIERKARENAKHGFFKAYFDGNDDDSCPQEILLTAMNCNYQFYPVCGNDYATMYRKIIDDIKTDIMTSIENN</sequence>
<gene>
    <name evidence="1" type="ORF">FXF36_00900</name>
</gene>
<accession>A0A5P6VLT5</accession>
<protein>
    <recommendedName>
        <fullName evidence="3">SIR2-like domain-containing protein</fullName>
    </recommendedName>
</protein>
<dbReference type="RefSeq" id="WP_151622031.1">
    <property type="nucleotide sequence ID" value="NZ_CP043028.1"/>
</dbReference>
<reference evidence="2" key="1">
    <citation type="submission" date="2019-08" db="EMBL/GenBank/DDBJ databases">
        <title>Complete Genome Sequence of the Polysaccharide-Degrading Rumen Bacterium Pseudobutyrivibrio xylanivorans MA3014.</title>
        <authorList>
            <person name="Palevich N."/>
            <person name="Maclean P.H."/>
            <person name="Kelly W.J."/>
            <person name="Leahy S.C."/>
            <person name="Rakonjac J."/>
            <person name="Attwood G.T."/>
        </authorList>
    </citation>
    <scope>NUCLEOTIDE SEQUENCE [LARGE SCALE GENOMIC DNA]</scope>
    <source>
        <strain evidence="2">MA3014</strain>
    </source>
</reference>
<evidence type="ECO:0000313" key="2">
    <source>
        <dbReference type="Proteomes" id="UP000327030"/>
    </source>
</evidence>
<dbReference type="AlphaFoldDB" id="A0A5P6VLT5"/>
<proteinExistence type="predicted"/>